<keyword evidence="2 4" id="KW-0106">Calcium</keyword>
<evidence type="ECO:0000256" key="4">
    <source>
        <dbReference type="RuleBase" id="RU369080"/>
    </source>
</evidence>
<dbReference type="AlphaFoldDB" id="A0A5C7H1H5"/>
<dbReference type="CDD" id="cd00051">
    <property type="entry name" value="EFh"/>
    <property type="match status" value="2"/>
</dbReference>
<dbReference type="EMBL" id="VAHF01000011">
    <property type="protein sequence ID" value="TXG50687.1"/>
    <property type="molecule type" value="Genomic_DNA"/>
</dbReference>
<keyword evidence="4" id="KW-0472">Membrane</keyword>
<feature type="domain" description="EF-hand" evidence="5">
    <location>
        <begin position="107"/>
        <end position="142"/>
    </location>
</feature>
<comment type="caution">
    <text evidence="6">The sequence shown here is derived from an EMBL/GenBank/DDBJ whole genome shotgun (WGS) entry which is preliminary data.</text>
</comment>
<name>A0A5C7H1H5_9ROSI</name>
<dbReference type="PANTHER" id="PTHR23056">
    <property type="entry name" value="CALCINEURIN B"/>
    <property type="match status" value="1"/>
</dbReference>
<dbReference type="GO" id="GO:0016020">
    <property type="term" value="C:membrane"/>
    <property type="evidence" value="ECO:0007669"/>
    <property type="project" value="UniProtKB-SubCell"/>
</dbReference>
<feature type="domain" description="EF-hand" evidence="5">
    <location>
        <begin position="388"/>
        <end position="423"/>
    </location>
</feature>
<dbReference type="PRINTS" id="PR00450">
    <property type="entry name" value="RECOVERIN"/>
</dbReference>
<evidence type="ECO:0000313" key="7">
    <source>
        <dbReference type="Proteomes" id="UP000323000"/>
    </source>
</evidence>
<dbReference type="InterPro" id="IPR018247">
    <property type="entry name" value="EF_Hand_1_Ca_BS"/>
</dbReference>
<comment type="function">
    <text evidence="4">Acts as a calcium sensor. CBL proteins interact with CIPK serine-threonine protein kinases. Binding of a CBL protein to the regulatory NAF domain of a CIPK protein lead to the activation of the kinase in a calcium-dependent manner.</text>
</comment>
<feature type="domain" description="EF-hand" evidence="5">
    <location>
        <begin position="151"/>
        <end position="186"/>
    </location>
</feature>
<comment type="subcellular location">
    <subcellularLocation>
        <location evidence="4">Membrane</location>
    </subcellularLocation>
</comment>
<evidence type="ECO:0000313" key="6">
    <source>
        <dbReference type="EMBL" id="TXG50687.1"/>
    </source>
</evidence>
<protein>
    <recommendedName>
        <fullName evidence="4">Calcineurin B-like protein</fullName>
    </recommendedName>
</protein>
<keyword evidence="4" id="KW-0479">Metal-binding</keyword>
<comment type="similarity">
    <text evidence="3 4">Belongs to the calcineurin regulatory subunit family.</text>
</comment>
<evidence type="ECO:0000259" key="5">
    <source>
        <dbReference type="PROSITE" id="PS50222"/>
    </source>
</evidence>
<dbReference type="GO" id="GO:0019722">
    <property type="term" value="P:calcium-mediated signaling"/>
    <property type="evidence" value="ECO:0007669"/>
    <property type="project" value="UniProtKB-UniRule"/>
</dbReference>
<keyword evidence="1 4" id="KW-0677">Repeat</keyword>
<sequence>MNFVDCFCLKKSRKNLGYEDPIILASETPFSVNEVEALYDMFKKLSSSIIDDDNIHKEEFQLALFKNSSKQNLFADRVFDLFDLKHNGVIEFGEFVRSLSIFHPNAPEADKILFAFRLYDLRQSGYIEQVELHEMVQALLSESDMALTSSDVESIVDKTMAEADLNGDGKIDIEEWKEFVAKNPSVLKNMTLPYLKWVLKLSFSFSISTILVFFYVTAKSFYISHITGLFSAKEACQAVKATLMGCVCTKQRLKHEDPAALAAQTHFNETEVEALFELFRKLSSSLVDDGLISKEEFQLGLFRNKKKQSLFADRIFQLFDLKRDGVIEFGEFVRSLSVFHPEAPQAEKLKFSFQLYNIRETGFIEREEVKEMILALMEESDLILSDDIIEAIIDKTFKDADSKGDGKIDLEEWKEFVARNPSLLKNMTIPYLKDITTAFPSFVMRSDIEDDKDSFI</sequence>
<dbReference type="PANTHER" id="PTHR23056:SF108">
    <property type="entry name" value="CALCINEURIN B-LIKE PROTEIN 5"/>
    <property type="match status" value="1"/>
</dbReference>
<dbReference type="PROSITE" id="PS50222">
    <property type="entry name" value="EF_HAND_2"/>
    <property type="match status" value="6"/>
</dbReference>
<evidence type="ECO:0000256" key="1">
    <source>
        <dbReference type="ARBA" id="ARBA00022737"/>
    </source>
</evidence>
<dbReference type="Proteomes" id="UP000323000">
    <property type="component" value="Chromosome 11"/>
</dbReference>
<dbReference type="FunFam" id="1.10.238.10:FF:000073">
    <property type="entry name" value="calcineurin B-like protein 3"/>
    <property type="match status" value="2"/>
</dbReference>
<keyword evidence="7" id="KW-1185">Reference proteome</keyword>
<organism evidence="6 7">
    <name type="scientific">Acer yangbiense</name>
    <dbReference type="NCBI Taxonomy" id="1000413"/>
    <lineage>
        <taxon>Eukaryota</taxon>
        <taxon>Viridiplantae</taxon>
        <taxon>Streptophyta</taxon>
        <taxon>Embryophyta</taxon>
        <taxon>Tracheophyta</taxon>
        <taxon>Spermatophyta</taxon>
        <taxon>Magnoliopsida</taxon>
        <taxon>eudicotyledons</taxon>
        <taxon>Gunneridae</taxon>
        <taxon>Pentapetalae</taxon>
        <taxon>rosids</taxon>
        <taxon>malvids</taxon>
        <taxon>Sapindales</taxon>
        <taxon>Sapindaceae</taxon>
        <taxon>Hippocastanoideae</taxon>
        <taxon>Acereae</taxon>
        <taxon>Acer</taxon>
    </lineage>
</organism>
<dbReference type="SMART" id="SM00054">
    <property type="entry name" value="EFh"/>
    <property type="match status" value="6"/>
</dbReference>
<gene>
    <name evidence="6" type="ORF">EZV62_023211</name>
</gene>
<feature type="domain" description="EF-hand" evidence="5">
    <location>
        <begin position="344"/>
        <end position="379"/>
    </location>
</feature>
<dbReference type="GO" id="GO:0019900">
    <property type="term" value="F:kinase binding"/>
    <property type="evidence" value="ECO:0007669"/>
    <property type="project" value="UniProtKB-UniRule"/>
</dbReference>
<accession>A0A5C7H1H5</accession>
<evidence type="ECO:0000256" key="3">
    <source>
        <dbReference type="ARBA" id="ARBA00023774"/>
    </source>
</evidence>
<feature type="domain" description="EF-hand" evidence="5">
    <location>
        <begin position="70"/>
        <end position="105"/>
    </location>
</feature>
<dbReference type="SUPFAM" id="SSF47473">
    <property type="entry name" value="EF-hand"/>
    <property type="match status" value="2"/>
</dbReference>
<dbReference type="InterPro" id="IPR002048">
    <property type="entry name" value="EF_hand_dom"/>
</dbReference>
<feature type="domain" description="EF-hand" evidence="5">
    <location>
        <begin position="307"/>
        <end position="342"/>
    </location>
</feature>
<evidence type="ECO:0000256" key="2">
    <source>
        <dbReference type="ARBA" id="ARBA00022837"/>
    </source>
</evidence>
<comment type="subunit">
    <text evidence="4">Homodimer. Interacts with CIPK.</text>
</comment>
<dbReference type="OrthoDB" id="191686at2759"/>
<proteinExistence type="inferred from homology"/>
<dbReference type="PROSITE" id="PS00018">
    <property type="entry name" value="EF_HAND_1"/>
    <property type="match status" value="1"/>
</dbReference>
<dbReference type="Pfam" id="PF13202">
    <property type="entry name" value="EF-hand_5"/>
    <property type="match status" value="2"/>
</dbReference>
<reference evidence="7" key="1">
    <citation type="journal article" date="2019" name="Gigascience">
        <title>De novo genome assembly of the endangered Acer yangbiense, a plant species with extremely small populations endemic to Yunnan Province, China.</title>
        <authorList>
            <person name="Yang J."/>
            <person name="Wariss H.M."/>
            <person name="Tao L."/>
            <person name="Zhang R."/>
            <person name="Yun Q."/>
            <person name="Hollingsworth P."/>
            <person name="Dao Z."/>
            <person name="Luo G."/>
            <person name="Guo H."/>
            <person name="Ma Y."/>
            <person name="Sun W."/>
        </authorList>
    </citation>
    <scope>NUCLEOTIDE SEQUENCE [LARGE SCALE GENOMIC DNA]</scope>
    <source>
        <strain evidence="7">cv. Malutang</strain>
    </source>
</reference>
<dbReference type="GO" id="GO:0005509">
    <property type="term" value="F:calcium ion binding"/>
    <property type="evidence" value="ECO:0007669"/>
    <property type="project" value="UniProtKB-UniRule"/>
</dbReference>
<dbReference type="InterPro" id="IPR011992">
    <property type="entry name" value="EF-hand-dom_pair"/>
</dbReference>
<dbReference type="Pfam" id="PF13499">
    <property type="entry name" value="EF-hand_7"/>
    <property type="match status" value="2"/>
</dbReference>
<dbReference type="Gene3D" id="1.10.238.10">
    <property type="entry name" value="EF-hand"/>
    <property type="match status" value="2"/>
</dbReference>
<dbReference type="InterPro" id="IPR045198">
    <property type="entry name" value="CNBL1-10"/>
</dbReference>